<proteinExistence type="predicted"/>
<organism evidence="2 3">
    <name type="scientific">Bacillus thuringiensis</name>
    <dbReference type="NCBI Taxonomy" id="1428"/>
    <lineage>
        <taxon>Bacteria</taxon>
        <taxon>Bacillati</taxon>
        <taxon>Bacillota</taxon>
        <taxon>Bacilli</taxon>
        <taxon>Bacillales</taxon>
        <taxon>Bacillaceae</taxon>
        <taxon>Bacillus</taxon>
        <taxon>Bacillus cereus group</taxon>
    </lineage>
</organism>
<feature type="region of interest" description="Disordered" evidence="1">
    <location>
        <begin position="250"/>
        <end position="275"/>
    </location>
</feature>
<gene>
    <name evidence="2" type="ORF">CN495_08860</name>
</gene>
<evidence type="ECO:0000256" key="1">
    <source>
        <dbReference type="SAM" id="MobiDB-lite"/>
    </source>
</evidence>
<dbReference type="EMBL" id="NTYF01000023">
    <property type="protein sequence ID" value="PER55851.1"/>
    <property type="molecule type" value="Genomic_DNA"/>
</dbReference>
<dbReference type="AlphaFoldDB" id="A0ABD6S8M8"/>
<name>A0ABD6S8M8_BACTU</name>
<evidence type="ECO:0000313" key="2">
    <source>
        <dbReference type="EMBL" id="PER55851.1"/>
    </source>
</evidence>
<dbReference type="Proteomes" id="UP000219897">
    <property type="component" value="Unassembled WGS sequence"/>
</dbReference>
<protein>
    <submittedName>
        <fullName evidence="2">Uncharacterized protein</fullName>
    </submittedName>
</protein>
<evidence type="ECO:0000313" key="3">
    <source>
        <dbReference type="Proteomes" id="UP000219897"/>
    </source>
</evidence>
<comment type="caution">
    <text evidence="2">The sequence shown here is derived from an EMBL/GenBank/DDBJ whole genome shotgun (WGS) entry which is preliminary data.</text>
</comment>
<reference evidence="2 3" key="1">
    <citation type="submission" date="2017-09" db="EMBL/GenBank/DDBJ databases">
        <title>Large-scale bioinformatics analysis of Bacillus genomes uncovers conserved roles of natural products in bacterial physiology.</title>
        <authorList>
            <consortium name="Agbiome Team Llc"/>
            <person name="Bleich R.M."/>
            <person name="Kirk G.J."/>
            <person name="Santa Maria K.C."/>
            <person name="Allen S.E."/>
            <person name="Farag S."/>
            <person name="Shank E.A."/>
            <person name="Bowers A."/>
        </authorList>
    </citation>
    <scope>NUCLEOTIDE SEQUENCE [LARGE SCALE GENOMIC DNA]</scope>
    <source>
        <strain evidence="2 3">AFS005140</strain>
    </source>
</reference>
<accession>A0ABD6S8M8</accession>
<sequence length="400" mass="45240">MNLFEAWALKNKRDNSSRMGSSMLGEMNAIEDTQNTLQVNIGAGGLLSTGVSSKEANYRELRTKISEETLVLLQSVFRMHKTRGAIFRRLEDEKVPLTYLVALGITSEEDVQSYLTLKGRGLDMRELKNDSKMVEYDEVYAREVLAGADKYPTLLDIHGKEVQLPQVVQDVKMSYKARETPGEPVQMEPVVEIAVQEEKAQEEVTFPALEEIQVHGAEVPQEEVEEAGAGESDEAWKEKLYQIISEGDTEAKHAETDEAEQQQEAEEKGQPAPPRAKEVYLLADTVSIPKLQGYEFYVVRGVQDFNNFTAHRDNLLIITRDVPKKQSEMFLNWLKGVMRCGDKYRVATLSFSAIQHPIVEAELTLTQESLDEYFEKRDAKSYLGTGVGKFMDISDRLKML</sequence>